<dbReference type="AlphaFoldDB" id="A0A4Q7ZMF4"/>
<sequence>MTRPEAACAPLDPDNARTALTEACAEVGLDDSGAELIRLGSNAIFRLRSAPVIVRVMRSVEQFADAGREVEVARWLGKSGIPAIRVTDDPQPLKAARRTVTLWVSVSDGVEYGTTSELGAALRALHKLPAPRELELPGLTPFDRASSRITDAATLSPSERDFLTERGIALRSAHAGLKYALPSGPIHGDANVGNLLRDRNGKAVLSDLDDFATGPREWDLIQTAMYFERYGWHTEEEYTAFCASYGFDVMQWQGYGTLADVKEYMMVTWLAQNARPGTKTASELSRRVRTLRTGRGHREWKPF</sequence>
<feature type="domain" description="Aminoglycoside phosphotransferase" evidence="1">
    <location>
        <begin position="42"/>
        <end position="248"/>
    </location>
</feature>
<comment type="caution">
    <text evidence="2">The sequence shown here is derived from an EMBL/GenBank/DDBJ whole genome shotgun (WGS) entry which is preliminary data.</text>
</comment>
<protein>
    <submittedName>
        <fullName evidence="2">Ser/Thr protein kinase RdoA (MazF antagonist)</fullName>
    </submittedName>
</protein>
<dbReference type="Pfam" id="PF01636">
    <property type="entry name" value="APH"/>
    <property type="match status" value="1"/>
</dbReference>
<dbReference type="RefSeq" id="WP_207229849.1">
    <property type="nucleotide sequence ID" value="NZ_SHKY01000001.1"/>
</dbReference>
<keyword evidence="2" id="KW-0808">Transferase</keyword>
<organism evidence="2 3">
    <name type="scientific">Krasilnikovia cinnamomea</name>
    <dbReference type="NCBI Taxonomy" id="349313"/>
    <lineage>
        <taxon>Bacteria</taxon>
        <taxon>Bacillati</taxon>
        <taxon>Actinomycetota</taxon>
        <taxon>Actinomycetes</taxon>
        <taxon>Micromonosporales</taxon>
        <taxon>Micromonosporaceae</taxon>
        <taxon>Krasilnikovia</taxon>
    </lineage>
</organism>
<gene>
    <name evidence="2" type="ORF">EV385_3365</name>
</gene>
<dbReference type="SUPFAM" id="SSF56112">
    <property type="entry name" value="Protein kinase-like (PK-like)"/>
    <property type="match status" value="1"/>
</dbReference>
<dbReference type="InterPro" id="IPR011009">
    <property type="entry name" value="Kinase-like_dom_sf"/>
</dbReference>
<reference evidence="2 3" key="1">
    <citation type="submission" date="2019-02" db="EMBL/GenBank/DDBJ databases">
        <title>Sequencing the genomes of 1000 actinobacteria strains.</title>
        <authorList>
            <person name="Klenk H.-P."/>
        </authorList>
    </citation>
    <scope>NUCLEOTIDE SEQUENCE [LARGE SCALE GENOMIC DNA]</scope>
    <source>
        <strain evidence="2 3">DSM 45162</strain>
    </source>
</reference>
<evidence type="ECO:0000259" key="1">
    <source>
        <dbReference type="Pfam" id="PF01636"/>
    </source>
</evidence>
<evidence type="ECO:0000313" key="2">
    <source>
        <dbReference type="EMBL" id="RZU51535.1"/>
    </source>
</evidence>
<keyword evidence="3" id="KW-1185">Reference proteome</keyword>
<evidence type="ECO:0000313" key="3">
    <source>
        <dbReference type="Proteomes" id="UP000292564"/>
    </source>
</evidence>
<name>A0A4Q7ZMF4_9ACTN</name>
<proteinExistence type="predicted"/>
<dbReference type="InterPro" id="IPR002575">
    <property type="entry name" value="Aminoglycoside_PTrfase"/>
</dbReference>
<accession>A0A4Q7ZMF4</accession>
<dbReference type="Proteomes" id="UP000292564">
    <property type="component" value="Unassembled WGS sequence"/>
</dbReference>
<keyword evidence="2" id="KW-0418">Kinase</keyword>
<dbReference type="Gene3D" id="3.90.1200.10">
    <property type="match status" value="1"/>
</dbReference>
<dbReference type="GO" id="GO:0016301">
    <property type="term" value="F:kinase activity"/>
    <property type="evidence" value="ECO:0007669"/>
    <property type="project" value="UniProtKB-KW"/>
</dbReference>
<dbReference type="EMBL" id="SHKY01000001">
    <property type="protein sequence ID" value="RZU51535.1"/>
    <property type="molecule type" value="Genomic_DNA"/>
</dbReference>